<evidence type="ECO:0000259" key="2">
    <source>
        <dbReference type="Pfam" id="PF02517"/>
    </source>
</evidence>
<dbReference type="InterPro" id="IPR003675">
    <property type="entry name" value="Rce1/LyrA-like_dom"/>
</dbReference>
<feature type="transmembrane region" description="Helical" evidence="1">
    <location>
        <begin position="155"/>
        <end position="171"/>
    </location>
</feature>
<organism evidence="3 4">
    <name type="scientific">Luteimonas terrae</name>
    <dbReference type="NCBI Taxonomy" id="1530191"/>
    <lineage>
        <taxon>Bacteria</taxon>
        <taxon>Pseudomonadati</taxon>
        <taxon>Pseudomonadota</taxon>
        <taxon>Gammaproteobacteria</taxon>
        <taxon>Lysobacterales</taxon>
        <taxon>Lysobacteraceae</taxon>
        <taxon>Luteimonas</taxon>
    </lineage>
</organism>
<feature type="transmembrane region" description="Helical" evidence="1">
    <location>
        <begin position="70"/>
        <end position="95"/>
    </location>
</feature>
<keyword evidence="1" id="KW-0812">Transmembrane</keyword>
<feature type="transmembrane region" description="Helical" evidence="1">
    <location>
        <begin position="115"/>
        <end position="143"/>
    </location>
</feature>
<dbReference type="Proteomes" id="UP001256588">
    <property type="component" value="Unassembled WGS sequence"/>
</dbReference>
<dbReference type="GO" id="GO:0008233">
    <property type="term" value="F:peptidase activity"/>
    <property type="evidence" value="ECO:0007669"/>
    <property type="project" value="UniProtKB-KW"/>
</dbReference>
<evidence type="ECO:0000313" key="4">
    <source>
        <dbReference type="Proteomes" id="UP001256588"/>
    </source>
</evidence>
<reference evidence="3 4" key="1">
    <citation type="submission" date="2023-07" db="EMBL/GenBank/DDBJ databases">
        <title>Sorghum-associated microbial communities from plants grown in Nebraska, USA.</title>
        <authorList>
            <person name="Schachtman D."/>
        </authorList>
    </citation>
    <scope>NUCLEOTIDE SEQUENCE [LARGE SCALE GENOMIC DNA]</scope>
    <source>
        <strain evidence="3 4">4099</strain>
    </source>
</reference>
<sequence>MALTGRQWLLVLGSLVVAVWVLMVPWGEARTPATIGMPAVLFCVMPLGALAFVAGRGWTALFHRVRSRDVLLMLAIAALNLVVTLLMALVFTSTHHAAANPLFDSLTTAGVFERILTFALMVPQLLGEELLTVLPFLALLWWLHTYAECTRRVSVAWAWLLSAIPFALVHLPTYDWNLMQCLLVIGTARLVLTLAYVISGNLWVSTGAHVLNDWSLFGFALIGGPVAQ</sequence>
<feature type="transmembrane region" description="Helical" evidence="1">
    <location>
        <begin position="39"/>
        <end position="58"/>
    </location>
</feature>
<dbReference type="EMBL" id="JAVDWO010000007">
    <property type="protein sequence ID" value="MDR7193286.1"/>
    <property type="molecule type" value="Genomic_DNA"/>
</dbReference>
<accession>A0ABU1XZ30</accession>
<keyword evidence="3" id="KW-0645">Protease</keyword>
<keyword evidence="4" id="KW-1185">Reference proteome</keyword>
<dbReference type="GO" id="GO:0006508">
    <property type="term" value="P:proteolysis"/>
    <property type="evidence" value="ECO:0007669"/>
    <property type="project" value="UniProtKB-KW"/>
</dbReference>
<proteinExistence type="predicted"/>
<name>A0ABU1XZ30_9GAMM</name>
<keyword evidence="1" id="KW-1133">Transmembrane helix</keyword>
<feature type="transmembrane region" description="Helical" evidence="1">
    <location>
        <begin position="7"/>
        <end position="27"/>
    </location>
</feature>
<dbReference type="RefSeq" id="WP_310235280.1">
    <property type="nucleotide sequence ID" value="NZ_JAVDWO010000007.1"/>
</dbReference>
<comment type="caution">
    <text evidence="3">The sequence shown here is derived from an EMBL/GenBank/DDBJ whole genome shotgun (WGS) entry which is preliminary data.</text>
</comment>
<dbReference type="Pfam" id="PF02517">
    <property type="entry name" value="Rce1-like"/>
    <property type="match status" value="1"/>
</dbReference>
<feature type="domain" description="CAAX prenyl protease 2/Lysostaphin resistance protein A-like" evidence="2">
    <location>
        <begin position="116"/>
        <end position="214"/>
    </location>
</feature>
<keyword evidence="1" id="KW-0472">Membrane</keyword>
<gene>
    <name evidence="3" type="ORF">J2W68_002020</name>
</gene>
<feature type="transmembrane region" description="Helical" evidence="1">
    <location>
        <begin position="177"/>
        <end position="198"/>
    </location>
</feature>
<evidence type="ECO:0000313" key="3">
    <source>
        <dbReference type="EMBL" id="MDR7193286.1"/>
    </source>
</evidence>
<keyword evidence="3" id="KW-0378">Hydrolase</keyword>
<protein>
    <submittedName>
        <fullName evidence="3">Membrane protease YdiL (CAAX protease family)</fullName>
    </submittedName>
</protein>
<evidence type="ECO:0000256" key="1">
    <source>
        <dbReference type="SAM" id="Phobius"/>
    </source>
</evidence>